<feature type="compositionally biased region" description="Polar residues" evidence="1">
    <location>
        <begin position="228"/>
        <end position="241"/>
    </location>
</feature>
<feature type="region of interest" description="Disordered" evidence="1">
    <location>
        <begin position="162"/>
        <end position="316"/>
    </location>
</feature>
<feature type="compositionally biased region" description="Polar residues" evidence="1">
    <location>
        <begin position="256"/>
        <end position="280"/>
    </location>
</feature>
<gene>
    <name evidence="2" type="ORF">IC229_17270</name>
</gene>
<evidence type="ECO:0000256" key="1">
    <source>
        <dbReference type="SAM" id="MobiDB-lite"/>
    </source>
</evidence>
<feature type="compositionally biased region" description="Low complexity" evidence="1">
    <location>
        <begin position="246"/>
        <end position="255"/>
    </location>
</feature>
<reference evidence="2" key="1">
    <citation type="submission" date="2020-09" db="EMBL/GenBank/DDBJ databases">
        <authorList>
            <person name="Kim M.K."/>
        </authorList>
    </citation>
    <scope>NUCLEOTIDE SEQUENCE</scope>
    <source>
        <strain evidence="2">BT702</strain>
    </source>
</reference>
<name>A0A927ARI9_9BACT</name>
<feature type="region of interest" description="Disordered" evidence="1">
    <location>
        <begin position="91"/>
        <end position="142"/>
    </location>
</feature>
<keyword evidence="3" id="KW-1185">Reference proteome</keyword>
<evidence type="ECO:0008006" key="4">
    <source>
        <dbReference type="Google" id="ProtNLM"/>
    </source>
</evidence>
<dbReference type="Proteomes" id="UP000598820">
    <property type="component" value="Unassembled WGS sequence"/>
</dbReference>
<feature type="compositionally biased region" description="Polar residues" evidence="1">
    <location>
        <begin position="108"/>
        <end position="142"/>
    </location>
</feature>
<dbReference type="AlphaFoldDB" id="A0A927ARI9"/>
<dbReference type="EMBL" id="JACWZY010000014">
    <property type="protein sequence ID" value="MBD2702403.1"/>
    <property type="molecule type" value="Genomic_DNA"/>
</dbReference>
<comment type="caution">
    <text evidence="2">The sequence shown here is derived from an EMBL/GenBank/DDBJ whole genome shotgun (WGS) entry which is preliminary data.</text>
</comment>
<proteinExistence type="predicted"/>
<dbReference type="RefSeq" id="WP_190888247.1">
    <property type="nucleotide sequence ID" value="NZ_JACWZY010000014.1"/>
</dbReference>
<evidence type="ECO:0000313" key="2">
    <source>
        <dbReference type="EMBL" id="MBD2702403.1"/>
    </source>
</evidence>
<feature type="compositionally biased region" description="Low complexity" evidence="1">
    <location>
        <begin position="213"/>
        <end position="227"/>
    </location>
</feature>
<feature type="compositionally biased region" description="Polar residues" evidence="1">
    <location>
        <begin position="195"/>
        <end position="212"/>
    </location>
</feature>
<feature type="compositionally biased region" description="Polar residues" evidence="1">
    <location>
        <begin position="292"/>
        <end position="309"/>
    </location>
</feature>
<feature type="compositionally biased region" description="Basic and acidic residues" evidence="1">
    <location>
        <begin position="162"/>
        <end position="174"/>
    </location>
</feature>
<sequence length="575" mass="62772">MKTDRFTDIIRRKLESIRPDFTEKDWARMQATLQQANVPQPGASGTGHPFSGGVWSAQPWLMAAAAVSTVVLVTLSVWQRREINTLRQTVSELSKHRTVKPALPAPDATSQSQRNTDVAGTTKTGQLNEPDKQNVTSQNATLPTNLRDTVYITRYVAVPSRGRPETVDDLHAEPRTNSTLAQRGPANSREKIQAETHNVANNLPTNTESYDVSSTPTSVEKSSSTTSDNPAIQSNPNSSGNDRVAGNKGNKGSSGQSVEGGNTRRTTFPTSDYVANQPTRAGNANAGNSGNTIISDNSVAGTTNAAPQSEGNVTPETEVGTGVVAYELAPSHTLSLASANWNALLAQRARKMRSARTTVVNQTPTSQPVQRLATRFRAGVGGEFDSRLWSAGVFTEALFGRHFMLGLGINQATYMNGMFITADEFDLRTNRDFRREFGFGLPPTVDLKGDVINIDSKLVRVQLPISVGYRLPLNQSLTMVSMLGTYMVLSNTERVTYYYRKYSRAGFTEANFKADRPVDLFNSIAFSPGLEWQNKHLVIQAAPVMTVPTCFYTAPGPNWQPTTTIGLRARLLYQF</sequence>
<organism evidence="2 3">
    <name type="scientific">Spirosoma profusum</name>
    <dbReference type="NCBI Taxonomy" id="2771354"/>
    <lineage>
        <taxon>Bacteria</taxon>
        <taxon>Pseudomonadati</taxon>
        <taxon>Bacteroidota</taxon>
        <taxon>Cytophagia</taxon>
        <taxon>Cytophagales</taxon>
        <taxon>Cytophagaceae</taxon>
        <taxon>Spirosoma</taxon>
    </lineage>
</organism>
<protein>
    <recommendedName>
        <fullName evidence="4">Outer membrane protein beta-barrel domain-containing protein</fullName>
    </recommendedName>
</protein>
<feature type="compositionally biased region" description="Low complexity" evidence="1">
    <location>
        <begin position="281"/>
        <end position="291"/>
    </location>
</feature>
<accession>A0A927ARI9</accession>
<evidence type="ECO:0000313" key="3">
    <source>
        <dbReference type="Proteomes" id="UP000598820"/>
    </source>
</evidence>